<comment type="caution">
    <text evidence="1">The sequence shown here is derived from an EMBL/GenBank/DDBJ whole genome shotgun (WGS) entry which is preliminary data.</text>
</comment>
<sequence length="182" mass="20940">MKRFATFLFSVILIGMLFTSCDPSVPPCDAGTSAVTPSSSPEETAATTEDVIRDINERVSWIEEGLGGYPFQGDESLALGRFEYEQAEVYSDYYDGDSLVYRRGYEYYDKIEGDVAYYLYYNIEGRLIFAYIIQYRHPSYCIYFYNDTAIRLIQGERENEEETVFDEDMTHAVTLCLGNAYK</sequence>
<name>A0A644XZE8_9ZZZZ</name>
<reference evidence="1" key="1">
    <citation type="submission" date="2019-08" db="EMBL/GenBank/DDBJ databases">
        <authorList>
            <person name="Kucharzyk K."/>
            <person name="Murdoch R.W."/>
            <person name="Higgins S."/>
            <person name="Loffler F."/>
        </authorList>
    </citation>
    <scope>NUCLEOTIDE SEQUENCE</scope>
</reference>
<dbReference type="PROSITE" id="PS51257">
    <property type="entry name" value="PROKAR_LIPOPROTEIN"/>
    <property type="match status" value="1"/>
</dbReference>
<dbReference type="EMBL" id="VSSQ01003633">
    <property type="protein sequence ID" value="MPM21642.1"/>
    <property type="molecule type" value="Genomic_DNA"/>
</dbReference>
<evidence type="ECO:0000313" key="1">
    <source>
        <dbReference type="EMBL" id="MPM21642.1"/>
    </source>
</evidence>
<protein>
    <submittedName>
        <fullName evidence="1">Uncharacterized protein</fullName>
    </submittedName>
</protein>
<organism evidence="1">
    <name type="scientific">bioreactor metagenome</name>
    <dbReference type="NCBI Taxonomy" id="1076179"/>
    <lineage>
        <taxon>unclassified sequences</taxon>
        <taxon>metagenomes</taxon>
        <taxon>ecological metagenomes</taxon>
    </lineage>
</organism>
<dbReference type="AlphaFoldDB" id="A0A644XZE8"/>
<gene>
    <name evidence="1" type="ORF">SDC9_68086</name>
</gene>
<accession>A0A644XZE8</accession>
<proteinExistence type="predicted"/>